<keyword evidence="2" id="KW-1185">Reference proteome</keyword>
<organism evidence="1 2">
    <name type="scientific">Gottfriedia acidiceleris</name>
    <dbReference type="NCBI Taxonomy" id="371036"/>
    <lineage>
        <taxon>Bacteria</taxon>
        <taxon>Bacillati</taxon>
        <taxon>Bacillota</taxon>
        <taxon>Bacilli</taxon>
        <taxon>Bacillales</taxon>
        <taxon>Bacillaceae</taxon>
        <taxon>Gottfriedia</taxon>
    </lineage>
</organism>
<protein>
    <submittedName>
        <fullName evidence="1">Uncharacterized protein</fullName>
    </submittedName>
</protein>
<gene>
    <name evidence="1" type="ORF">MY490_11830</name>
</gene>
<dbReference type="RefSeq" id="WP_165347220.1">
    <property type="nucleotide sequence ID" value="NZ_CP096034.1"/>
</dbReference>
<dbReference type="EMBL" id="CP096034">
    <property type="protein sequence ID" value="UPM52532.1"/>
    <property type="molecule type" value="Genomic_DNA"/>
</dbReference>
<evidence type="ECO:0000313" key="1">
    <source>
        <dbReference type="EMBL" id="UPM52532.1"/>
    </source>
</evidence>
<reference evidence="1 2" key="1">
    <citation type="submission" date="2022-04" db="EMBL/GenBank/DDBJ databases">
        <title>Mechanism of arsenic methylation and mitigation arsenic toxicity by Bacillus sp. LH14 from an Arsenic-Contaminated Paddy Soil.</title>
        <authorList>
            <person name="Wang D."/>
        </authorList>
    </citation>
    <scope>NUCLEOTIDE SEQUENCE [LARGE SCALE GENOMIC DNA]</scope>
    <source>
        <strain evidence="1 2">LH14</strain>
    </source>
</reference>
<dbReference type="Proteomes" id="UP000830639">
    <property type="component" value="Chromosome"/>
</dbReference>
<name>A0ABY4JIE2_9BACI</name>
<proteinExistence type="predicted"/>
<evidence type="ECO:0000313" key="2">
    <source>
        <dbReference type="Proteomes" id="UP000830639"/>
    </source>
</evidence>
<accession>A0ABY4JIE2</accession>
<sequence>MLTIIFTEIKKMWFDLSCTYESFEEIDRLESKHTRVRFDKDIYEIIRVQ</sequence>